<comment type="caution">
    <text evidence="1">The sequence shown here is derived from an EMBL/GenBank/DDBJ whole genome shotgun (WGS) entry which is preliminary data.</text>
</comment>
<protein>
    <submittedName>
        <fullName evidence="1">Uncharacterized protein</fullName>
    </submittedName>
</protein>
<reference evidence="1 2" key="1">
    <citation type="journal article" date="2024" name="Microbiol. Immunol.">
        <title>Discovery of a novel spotted fever group Rickettsia, 'Candidatus Rickettsia kedanie,' in unfed larval chigger mites, Leptotrombidium scutellare.</title>
        <authorList>
            <person name="Ogawa M."/>
            <person name="Matsutani M."/>
            <person name="Katayama T."/>
            <person name="Takada N."/>
            <person name="Noda S."/>
            <person name="Takahashi M."/>
            <person name="Kageyama D."/>
            <person name="Hanaoka N."/>
            <person name="Ebihara H."/>
        </authorList>
    </citation>
    <scope>NUCLEOTIDE SEQUENCE [LARGE SCALE GENOMIC DNA]</scope>
    <source>
        <strain evidence="1 2">KNCP2-13</strain>
    </source>
</reference>
<evidence type="ECO:0000313" key="1">
    <source>
        <dbReference type="EMBL" id="GAA5253076.1"/>
    </source>
</evidence>
<organism evidence="1 2">
    <name type="scientific">Candidatus Rickettsia kedanie</name>
    <dbReference type="NCBI Taxonomy" id="3115352"/>
    <lineage>
        <taxon>Bacteria</taxon>
        <taxon>Pseudomonadati</taxon>
        <taxon>Pseudomonadota</taxon>
        <taxon>Alphaproteobacteria</taxon>
        <taxon>Rickettsiales</taxon>
        <taxon>Rickettsiaceae</taxon>
        <taxon>Rickettsieae</taxon>
        <taxon>Rickettsia</taxon>
        <taxon>spotted fever group</taxon>
    </lineage>
</organism>
<gene>
    <name evidence="1" type="ORF">KNCP2_13640</name>
</gene>
<keyword evidence="2" id="KW-1185">Reference proteome</keyword>
<dbReference type="Proteomes" id="UP001628124">
    <property type="component" value="Unassembled WGS sequence"/>
</dbReference>
<dbReference type="EMBL" id="BAABMM010000044">
    <property type="protein sequence ID" value="GAA5253076.1"/>
    <property type="molecule type" value="Genomic_DNA"/>
</dbReference>
<sequence>MIDLSNLSRLLLNTEYASMGEEPCCIEASLLPIPLTSLSVMLNISDNVCINAVLVSVFLRRLEKNILMASAYLPSKHNVSPLK</sequence>
<proteinExistence type="predicted"/>
<name>A0ABP9TX08_9RICK</name>
<accession>A0ABP9TX08</accession>
<evidence type="ECO:0000313" key="2">
    <source>
        <dbReference type="Proteomes" id="UP001628124"/>
    </source>
</evidence>